<evidence type="ECO:0000313" key="10">
    <source>
        <dbReference type="EMBL" id="ORX80697.1"/>
    </source>
</evidence>
<keyword evidence="11" id="KW-1185">Reference proteome</keyword>
<dbReference type="InterPro" id="IPR001002">
    <property type="entry name" value="Chitin-bd_1"/>
</dbReference>
<reference evidence="10 11" key="2">
    <citation type="submission" date="2016-08" db="EMBL/GenBank/DDBJ databases">
        <title>Pervasive Adenine N6-methylation of Active Genes in Fungi.</title>
        <authorList>
            <consortium name="DOE Joint Genome Institute"/>
            <person name="Mondo S.J."/>
            <person name="Dannebaum R.O."/>
            <person name="Kuo R.C."/>
            <person name="Labutti K."/>
            <person name="Haridas S."/>
            <person name="Kuo A."/>
            <person name="Salamov A."/>
            <person name="Ahrendt S.R."/>
            <person name="Lipzen A."/>
            <person name="Sullivan W."/>
            <person name="Andreopoulos W.B."/>
            <person name="Clum A."/>
            <person name="Lindquist E."/>
            <person name="Daum C."/>
            <person name="Ramamoorthy G.K."/>
            <person name="Gryganskyi A."/>
            <person name="Culley D."/>
            <person name="Magnuson J.K."/>
            <person name="James T.Y."/>
            <person name="O'Malley M.A."/>
            <person name="Stajich J.E."/>
            <person name="Spatafora J.W."/>
            <person name="Visel A."/>
            <person name="Grigoriev I.V."/>
        </authorList>
    </citation>
    <scope>NUCLEOTIDE SEQUENCE [LARGE SCALE GENOMIC DNA]</scope>
    <source>
        <strain evidence="10 11">S4</strain>
    </source>
</reference>
<feature type="disulfide bond" evidence="7">
    <location>
        <begin position="343"/>
        <end position="357"/>
    </location>
</feature>
<feature type="disulfide bond" evidence="7">
    <location>
        <begin position="393"/>
        <end position="407"/>
    </location>
</feature>
<comment type="caution">
    <text evidence="10">The sequence shown here is derived from an EMBL/GenBank/DDBJ whole genome shotgun (WGS) entry which is preliminary data.</text>
</comment>
<keyword evidence="2 7" id="KW-0147">Chitin-binding</keyword>
<dbReference type="STRING" id="1754192.A0A1Y1X4F6"/>
<dbReference type="PANTHER" id="PTHR46471:SF2">
    <property type="entry name" value="CHITIN DEACETYLASE-RELATED"/>
    <property type="match status" value="1"/>
</dbReference>
<evidence type="ECO:0000256" key="2">
    <source>
        <dbReference type="ARBA" id="ARBA00022669"/>
    </source>
</evidence>
<evidence type="ECO:0000256" key="8">
    <source>
        <dbReference type="SAM" id="SignalP"/>
    </source>
</evidence>
<dbReference type="GO" id="GO:0016787">
    <property type="term" value="F:hydrolase activity"/>
    <property type="evidence" value="ECO:0007669"/>
    <property type="project" value="UniProtKB-KW"/>
</dbReference>
<dbReference type="AlphaFoldDB" id="A0A1Y1X4F6"/>
<dbReference type="SMART" id="SM00270">
    <property type="entry name" value="ChtBD1"/>
    <property type="match status" value="4"/>
</dbReference>
<feature type="chain" id="PRO_5012305081" evidence="8">
    <location>
        <begin position="23"/>
        <end position="521"/>
    </location>
</feature>
<dbReference type="Proteomes" id="UP000193944">
    <property type="component" value="Unassembled WGS sequence"/>
</dbReference>
<dbReference type="PROSITE" id="PS51450">
    <property type="entry name" value="LRR"/>
    <property type="match status" value="1"/>
</dbReference>
<evidence type="ECO:0000256" key="6">
    <source>
        <dbReference type="ARBA" id="ARBA00023277"/>
    </source>
</evidence>
<evidence type="ECO:0000256" key="5">
    <source>
        <dbReference type="ARBA" id="ARBA00022801"/>
    </source>
</evidence>
<reference evidence="10 11" key="1">
    <citation type="submission" date="2016-08" db="EMBL/GenBank/DDBJ databases">
        <title>A Parts List for Fungal Cellulosomes Revealed by Comparative Genomics.</title>
        <authorList>
            <consortium name="DOE Joint Genome Institute"/>
            <person name="Haitjema C.H."/>
            <person name="Gilmore S.P."/>
            <person name="Henske J.K."/>
            <person name="Solomon K.V."/>
            <person name="De Groot R."/>
            <person name="Kuo A."/>
            <person name="Mondo S.J."/>
            <person name="Salamov A.A."/>
            <person name="Labutti K."/>
            <person name="Zhao Z."/>
            <person name="Chiniquy J."/>
            <person name="Barry K."/>
            <person name="Brewer H.M."/>
            <person name="Purvine S.O."/>
            <person name="Wright A.T."/>
            <person name="Boxma B."/>
            <person name="Van Alen T."/>
            <person name="Hackstein J.H."/>
            <person name="Baker S.E."/>
            <person name="Grigoriev I.V."/>
            <person name="O'Malley M.A."/>
        </authorList>
    </citation>
    <scope>NUCLEOTIDE SEQUENCE [LARGE SCALE GENOMIC DNA]</scope>
    <source>
        <strain evidence="10 11">S4</strain>
    </source>
</reference>
<feature type="signal peptide" evidence="8">
    <location>
        <begin position="1"/>
        <end position="22"/>
    </location>
</feature>
<dbReference type="OrthoDB" id="1193027at2759"/>
<protein>
    <submittedName>
        <fullName evidence="10">L domain-like protein</fullName>
    </submittedName>
</protein>
<keyword evidence="6" id="KW-0119">Carbohydrate metabolism</keyword>
<dbReference type="PANTHER" id="PTHR46471">
    <property type="entry name" value="CHITIN DEACETYLASE"/>
    <property type="match status" value="1"/>
</dbReference>
<keyword evidence="4 8" id="KW-0732">Signal</keyword>
<evidence type="ECO:0000256" key="7">
    <source>
        <dbReference type="PROSITE-ProRule" id="PRU00261"/>
    </source>
</evidence>
<dbReference type="CDD" id="cd00035">
    <property type="entry name" value="ChtBD1"/>
    <property type="match status" value="4"/>
</dbReference>
<dbReference type="Pfam" id="PF00187">
    <property type="entry name" value="Chitin_bind_1"/>
    <property type="match status" value="3"/>
</dbReference>
<keyword evidence="3" id="KW-0479">Metal-binding</keyword>
<dbReference type="GO" id="GO:0008061">
    <property type="term" value="F:chitin binding"/>
    <property type="evidence" value="ECO:0007669"/>
    <property type="project" value="UniProtKB-UniRule"/>
</dbReference>
<gene>
    <name evidence="10" type="ORF">BCR32DRAFT_293706</name>
</gene>
<evidence type="ECO:0000259" key="9">
    <source>
        <dbReference type="PROSITE" id="PS50941"/>
    </source>
</evidence>
<feature type="disulfide bond" evidence="7">
    <location>
        <begin position="388"/>
        <end position="400"/>
    </location>
</feature>
<keyword evidence="5" id="KW-0378">Hydrolase</keyword>
<dbReference type="GO" id="GO:0046872">
    <property type="term" value="F:metal ion binding"/>
    <property type="evidence" value="ECO:0007669"/>
    <property type="project" value="UniProtKB-KW"/>
</dbReference>
<dbReference type="PROSITE" id="PS00026">
    <property type="entry name" value="CHIT_BIND_I_1"/>
    <property type="match status" value="1"/>
</dbReference>
<keyword evidence="7" id="KW-1015">Disulfide bond</keyword>
<proteinExistence type="predicted"/>
<organism evidence="10 11">
    <name type="scientific">Anaeromyces robustus</name>
    <dbReference type="NCBI Taxonomy" id="1754192"/>
    <lineage>
        <taxon>Eukaryota</taxon>
        <taxon>Fungi</taxon>
        <taxon>Fungi incertae sedis</taxon>
        <taxon>Chytridiomycota</taxon>
        <taxon>Chytridiomycota incertae sedis</taxon>
        <taxon>Neocallimastigomycetes</taxon>
        <taxon>Neocallimastigales</taxon>
        <taxon>Neocallimastigaceae</taxon>
        <taxon>Anaeromyces</taxon>
    </lineage>
</organism>
<accession>A0A1Y1X4F6</accession>
<evidence type="ECO:0000256" key="3">
    <source>
        <dbReference type="ARBA" id="ARBA00022723"/>
    </source>
</evidence>
<feature type="disulfide bond" evidence="7">
    <location>
        <begin position="445"/>
        <end position="459"/>
    </location>
</feature>
<feature type="domain" description="Chitin-binding type-1" evidence="9">
    <location>
        <begin position="480"/>
        <end position="521"/>
    </location>
</feature>
<dbReference type="InterPro" id="IPR001611">
    <property type="entry name" value="Leu-rich_rpt"/>
</dbReference>
<evidence type="ECO:0000313" key="11">
    <source>
        <dbReference type="Proteomes" id="UP000193944"/>
    </source>
</evidence>
<sequence>MKLKNLLKGITLILFSNSFAFAKDKKVELKGNCKDIKTYLEEKKIDYEESISECEVNRKGKLISINFDNYNLNEDDIKKILSYETIESLSYTVYEGNIDFTPSYIKFPSEIFNLKNLKELYLKYVGFREYQRYSLSMNYFKQSETIKKLTLVGFEINLNSIDQISNLIGLEELILDDDTYKSSTIFDPLKFLPHLQALTIHGSSYLELEEFPVTIYNMTNLKKLSITRHRIQTLSNDLVKLKNLEYLDLSDNEIEFEIPESFNELKELKYIDLRRNKNFKGKTLTISNLEKCYYDNNYSLCRAKKMKCFEKNITFESCTDEDNKINPHNECGKGKGKCAEGLCCSKYGYCGSSENHCLISKGCQSGYGFCKSNTISTNGRCGRDYGICPNGKCCSKYGYCGNSEKYCSTDNGCQLDYGICSPSNIPISTNGKCGVSDGKCPFDKCCSKYGQCGTSDKHCLIDKGCQTKYGLCTTLTISKNGRCGPDYGRCSSNYCCSKYGWCGKSEEYCGIGCQSTFGKCN</sequence>
<evidence type="ECO:0000256" key="1">
    <source>
        <dbReference type="ARBA" id="ARBA00001941"/>
    </source>
</evidence>
<evidence type="ECO:0000256" key="4">
    <source>
        <dbReference type="ARBA" id="ARBA00022729"/>
    </source>
</evidence>
<dbReference type="Pfam" id="PF13855">
    <property type="entry name" value="LRR_8"/>
    <property type="match status" value="1"/>
</dbReference>
<comment type="caution">
    <text evidence="7">Lacks conserved residue(s) required for the propagation of feature annotation.</text>
</comment>
<feature type="domain" description="Chitin-binding type-1" evidence="9">
    <location>
        <begin position="378"/>
        <end position="422"/>
    </location>
</feature>
<feature type="disulfide bond" evidence="7">
    <location>
        <begin position="495"/>
        <end position="509"/>
    </location>
</feature>
<feature type="disulfide bond" evidence="7">
    <location>
        <begin position="440"/>
        <end position="452"/>
    </location>
</feature>
<dbReference type="EMBL" id="MCFG01000138">
    <property type="protein sequence ID" value="ORX80697.1"/>
    <property type="molecule type" value="Genomic_DNA"/>
</dbReference>
<comment type="cofactor">
    <cofactor evidence="1">
        <name>Co(2+)</name>
        <dbReference type="ChEBI" id="CHEBI:48828"/>
    </cofactor>
</comment>
<feature type="disulfide bond" evidence="7">
    <location>
        <begin position="338"/>
        <end position="350"/>
    </location>
</feature>
<dbReference type="Gene3D" id="3.80.10.10">
    <property type="entry name" value="Ribonuclease Inhibitor"/>
    <property type="match status" value="2"/>
</dbReference>
<dbReference type="InterPro" id="IPR036861">
    <property type="entry name" value="Endochitinase-like_sf"/>
</dbReference>
<dbReference type="PROSITE" id="PS50941">
    <property type="entry name" value="CHIT_BIND_I_2"/>
    <property type="match status" value="4"/>
</dbReference>
<feature type="domain" description="Chitin-binding type-1" evidence="9">
    <location>
        <begin position="430"/>
        <end position="474"/>
    </location>
</feature>
<name>A0A1Y1X4F6_9FUNG</name>
<feature type="disulfide bond" evidence="7">
    <location>
        <begin position="490"/>
        <end position="502"/>
    </location>
</feature>
<dbReference type="SUPFAM" id="SSF52047">
    <property type="entry name" value="RNI-like"/>
    <property type="match status" value="1"/>
</dbReference>
<dbReference type="InterPro" id="IPR032675">
    <property type="entry name" value="LRR_dom_sf"/>
</dbReference>
<dbReference type="SUPFAM" id="SSF57016">
    <property type="entry name" value="Plant lectins/antimicrobial peptides"/>
    <property type="match status" value="4"/>
</dbReference>
<dbReference type="InterPro" id="IPR018371">
    <property type="entry name" value="Chitin-binding_1_CS"/>
</dbReference>
<feature type="domain" description="Chitin-binding type-1" evidence="9">
    <location>
        <begin position="328"/>
        <end position="372"/>
    </location>
</feature>
<dbReference type="Gene3D" id="3.30.60.10">
    <property type="entry name" value="Endochitinase-like"/>
    <property type="match status" value="4"/>
</dbReference>